<sequence length="368" mass="39069">MKTKAAVLREAGPEKWWAIEELDLDEPKAGEVLVRFEAAGLCHSDEHIRAGDSPARLPMVGGHEGAGVVERVGPGVTRVAEGDHIVCSFIPVCGKCRYCSTGRQNLCDAGLNAGKGCLPDGTFRFHSGGDDLGGMCVLGTFSERAVLSETSCVRYEPDIPPEAAALVSCGVTTGWGSAVYAAGVRAGDTVVVFGIGGVGINAVQGARYAGAKTVIAIDPVPFKLEMAKKVGATHTFTDPAAAKEFLIDHTRGQLAEHAILTVGFMTTEVVLQGAEMVGKDGQVTITGVGKYELGVPGSMMALYRRKIHGVLFGNANPLHDIPRLLDLYRAGQLKLDELITHRYRLDEVNDGYRDMMAGKNIRGVIIHG</sequence>
<dbReference type="InterPro" id="IPR023921">
    <property type="entry name" value="ADH_Zn_actinomycetes"/>
</dbReference>
<dbReference type="InterPro" id="IPR011032">
    <property type="entry name" value="GroES-like_sf"/>
</dbReference>
<dbReference type="InterPro" id="IPR002328">
    <property type="entry name" value="ADH_Zn_CS"/>
</dbReference>
<dbReference type="EMBL" id="JBHUKR010000011">
    <property type="protein sequence ID" value="MFD2419345.1"/>
    <property type="molecule type" value="Genomic_DNA"/>
</dbReference>
<comment type="similarity">
    <text evidence="1 6">Belongs to the zinc-containing alcohol dehydrogenase family.</text>
</comment>
<dbReference type="SUPFAM" id="SSF50129">
    <property type="entry name" value="GroES-like"/>
    <property type="match status" value="2"/>
</dbReference>
<evidence type="ECO:0000256" key="5">
    <source>
        <dbReference type="ARBA" id="ARBA00023027"/>
    </source>
</evidence>
<reference evidence="9" key="1">
    <citation type="journal article" date="2019" name="Int. J. Syst. Evol. Microbiol.">
        <title>The Global Catalogue of Microorganisms (GCM) 10K type strain sequencing project: providing services to taxonomists for standard genome sequencing and annotation.</title>
        <authorList>
            <consortium name="The Broad Institute Genomics Platform"/>
            <consortium name="The Broad Institute Genome Sequencing Center for Infectious Disease"/>
            <person name="Wu L."/>
            <person name="Ma J."/>
        </authorList>
    </citation>
    <scope>NUCLEOTIDE SEQUENCE [LARGE SCALE GENOMIC DNA]</scope>
    <source>
        <strain evidence="9">CGMCC 4.7645</strain>
    </source>
</reference>
<evidence type="ECO:0000313" key="9">
    <source>
        <dbReference type="Proteomes" id="UP001597417"/>
    </source>
</evidence>
<evidence type="ECO:0000256" key="6">
    <source>
        <dbReference type="RuleBase" id="RU361277"/>
    </source>
</evidence>
<evidence type="ECO:0000256" key="3">
    <source>
        <dbReference type="ARBA" id="ARBA00022833"/>
    </source>
</evidence>
<evidence type="ECO:0000256" key="2">
    <source>
        <dbReference type="ARBA" id="ARBA00022723"/>
    </source>
</evidence>
<keyword evidence="2 6" id="KW-0479">Metal-binding</keyword>
<dbReference type="Pfam" id="PF08240">
    <property type="entry name" value="ADH_N"/>
    <property type="match status" value="1"/>
</dbReference>
<dbReference type="InterPro" id="IPR013154">
    <property type="entry name" value="ADH-like_N"/>
</dbReference>
<organism evidence="8 9">
    <name type="scientific">Amycolatopsis pigmentata</name>
    <dbReference type="NCBI Taxonomy" id="450801"/>
    <lineage>
        <taxon>Bacteria</taxon>
        <taxon>Bacillati</taxon>
        <taxon>Actinomycetota</taxon>
        <taxon>Actinomycetes</taxon>
        <taxon>Pseudonocardiales</taxon>
        <taxon>Pseudonocardiaceae</taxon>
        <taxon>Amycolatopsis</taxon>
    </lineage>
</organism>
<dbReference type="InterPro" id="IPR036291">
    <property type="entry name" value="NAD(P)-bd_dom_sf"/>
</dbReference>
<dbReference type="Proteomes" id="UP001597417">
    <property type="component" value="Unassembled WGS sequence"/>
</dbReference>
<comment type="cofactor">
    <cofactor evidence="6">
        <name>Zn(2+)</name>
        <dbReference type="ChEBI" id="CHEBI:29105"/>
    </cofactor>
</comment>
<name>A0ABW5FXI5_9PSEU</name>
<dbReference type="InterPro" id="IPR013149">
    <property type="entry name" value="ADH-like_C"/>
</dbReference>
<gene>
    <name evidence="8" type="ORF">ACFSXZ_23720</name>
</gene>
<accession>A0ABW5FXI5</accession>
<evidence type="ECO:0000313" key="8">
    <source>
        <dbReference type="EMBL" id="MFD2419345.1"/>
    </source>
</evidence>
<evidence type="ECO:0000256" key="4">
    <source>
        <dbReference type="ARBA" id="ARBA00023002"/>
    </source>
</evidence>
<feature type="domain" description="Enoyl reductase (ER)" evidence="7">
    <location>
        <begin position="17"/>
        <end position="365"/>
    </location>
</feature>
<dbReference type="NCBIfam" id="TIGR03989">
    <property type="entry name" value="Rxyl_3153"/>
    <property type="match status" value="1"/>
</dbReference>
<evidence type="ECO:0000259" key="7">
    <source>
        <dbReference type="SMART" id="SM00829"/>
    </source>
</evidence>
<keyword evidence="3 6" id="KW-0862">Zinc</keyword>
<keyword evidence="4 8" id="KW-0560">Oxidoreductase</keyword>
<dbReference type="RefSeq" id="WP_378267591.1">
    <property type="nucleotide sequence ID" value="NZ_JBHUKR010000011.1"/>
</dbReference>
<dbReference type="PANTHER" id="PTHR43880:SF12">
    <property type="entry name" value="ALCOHOL DEHYDROGENASE CLASS-3"/>
    <property type="match status" value="1"/>
</dbReference>
<dbReference type="InterPro" id="IPR020843">
    <property type="entry name" value="ER"/>
</dbReference>
<dbReference type="Pfam" id="PF00107">
    <property type="entry name" value="ADH_zinc_N"/>
    <property type="match status" value="1"/>
</dbReference>
<dbReference type="EC" id="1.1.99.36" evidence="8"/>
<keyword evidence="9" id="KW-1185">Reference proteome</keyword>
<dbReference type="Gene3D" id="3.90.180.10">
    <property type="entry name" value="Medium-chain alcohol dehydrogenases, catalytic domain"/>
    <property type="match status" value="1"/>
</dbReference>
<evidence type="ECO:0000256" key="1">
    <source>
        <dbReference type="ARBA" id="ARBA00008072"/>
    </source>
</evidence>
<proteinExistence type="inferred from homology"/>
<dbReference type="SMART" id="SM00829">
    <property type="entry name" value="PKS_ER"/>
    <property type="match status" value="1"/>
</dbReference>
<dbReference type="CDD" id="cd08279">
    <property type="entry name" value="Zn_ADH_class_III"/>
    <property type="match status" value="1"/>
</dbReference>
<dbReference type="Gene3D" id="3.40.50.720">
    <property type="entry name" value="NAD(P)-binding Rossmann-like Domain"/>
    <property type="match status" value="1"/>
</dbReference>
<dbReference type="GO" id="GO:0016491">
    <property type="term" value="F:oxidoreductase activity"/>
    <property type="evidence" value="ECO:0007669"/>
    <property type="project" value="UniProtKB-KW"/>
</dbReference>
<protein>
    <submittedName>
        <fullName evidence="8">NDMA-dependent alcohol dehydrogenase</fullName>
        <ecNumber evidence="8">1.1.99.36</ecNumber>
    </submittedName>
</protein>
<dbReference type="PANTHER" id="PTHR43880">
    <property type="entry name" value="ALCOHOL DEHYDROGENASE"/>
    <property type="match status" value="1"/>
</dbReference>
<keyword evidence="5" id="KW-0520">NAD</keyword>
<comment type="caution">
    <text evidence="8">The sequence shown here is derived from an EMBL/GenBank/DDBJ whole genome shotgun (WGS) entry which is preliminary data.</text>
</comment>
<dbReference type="SUPFAM" id="SSF51735">
    <property type="entry name" value="NAD(P)-binding Rossmann-fold domains"/>
    <property type="match status" value="1"/>
</dbReference>
<dbReference type="PROSITE" id="PS00059">
    <property type="entry name" value="ADH_ZINC"/>
    <property type="match status" value="1"/>
</dbReference>